<protein>
    <submittedName>
        <fullName evidence="1">Uncharacterized protein</fullName>
    </submittedName>
</protein>
<dbReference type="Proteomes" id="UP000036513">
    <property type="component" value="Unassembled WGS sequence"/>
</dbReference>
<comment type="caution">
    <text evidence="1">The sequence shown here is derived from an EMBL/GenBank/DDBJ whole genome shotgun (WGS) entry which is preliminary data.</text>
</comment>
<keyword evidence="2" id="KW-1185">Reference proteome</keyword>
<proteinExistence type="predicted"/>
<evidence type="ECO:0000313" key="1">
    <source>
        <dbReference type="EMBL" id="KMO82446.1"/>
    </source>
</evidence>
<evidence type="ECO:0000313" key="2">
    <source>
        <dbReference type="Proteomes" id="UP000036513"/>
    </source>
</evidence>
<reference evidence="1 2" key="1">
    <citation type="journal article" date="2015" name="Genome Biol. Evol.">
        <title>Characterization of Three Mycobacterium spp. with Potential Use in Bioremediation by Genome Sequencing and Comparative Genomics.</title>
        <authorList>
            <person name="Das S."/>
            <person name="Pettersson B.M."/>
            <person name="Behra P.R."/>
            <person name="Ramesh M."/>
            <person name="Dasgupta S."/>
            <person name="Bhattacharya A."/>
            <person name="Kirsebom L.A."/>
        </authorList>
    </citation>
    <scope>NUCLEOTIDE SEQUENCE [LARGE SCALE GENOMIC DNA]</scope>
    <source>
        <strain evidence="1 2">DSM 43826</strain>
    </source>
</reference>
<dbReference type="RefSeq" id="WP_168440013.1">
    <property type="nucleotide sequence ID" value="NZ_JYNL01000009.1"/>
</dbReference>
<dbReference type="PATRIC" id="fig|37916.4.peg.944"/>
<dbReference type="EMBL" id="JYNL01000009">
    <property type="protein sequence ID" value="KMO82446.1"/>
    <property type="molecule type" value="Genomic_DNA"/>
</dbReference>
<dbReference type="STRING" id="37916.MCHLDSM_01069"/>
<name>A0A0J6ZCL2_9MYCO</name>
<gene>
    <name evidence="1" type="ORF">MCHLDSM_01069</name>
</gene>
<accession>A0A0J6ZCL2</accession>
<dbReference type="AlphaFoldDB" id="A0A0J6ZCL2"/>
<sequence length="50" mass="5573">MRIEIYIDSEDERANAVAAAHVVQNHPELSDADEISIVAVHHNNEVSTVY</sequence>
<organism evidence="1 2">
    <name type="scientific">Mycolicibacterium chlorophenolicum</name>
    <dbReference type="NCBI Taxonomy" id="37916"/>
    <lineage>
        <taxon>Bacteria</taxon>
        <taxon>Bacillati</taxon>
        <taxon>Actinomycetota</taxon>
        <taxon>Actinomycetes</taxon>
        <taxon>Mycobacteriales</taxon>
        <taxon>Mycobacteriaceae</taxon>
        <taxon>Mycolicibacterium</taxon>
    </lineage>
</organism>